<name>A0A2A6DXN5_9BACL</name>
<dbReference type="InterPro" id="IPR050921">
    <property type="entry name" value="T4SS_GSP_E_ATPase"/>
</dbReference>
<dbReference type="InterPro" id="IPR027417">
    <property type="entry name" value="P-loop_NTPase"/>
</dbReference>
<reference evidence="2 3" key="1">
    <citation type="submission" date="2016-12" db="EMBL/GenBank/DDBJ databases">
        <title>Candidatus Reconcilibacillus cellulovorans genome.</title>
        <authorList>
            <person name="Kolinko S."/>
            <person name="Wu Y.-W."/>
            <person name="Tachea F."/>
            <person name="Denzel E."/>
            <person name="Hiras J."/>
            <person name="Baecker N."/>
            <person name="Chan L.J."/>
            <person name="Eichorst S.A."/>
            <person name="Frey D."/>
            <person name="Adams P.D."/>
            <person name="Pray T."/>
            <person name="Tanjore D."/>
            <person name="Petzold C.J."/>
            <person name="Gladden J.M."/>
            <person name="Simmons B.A."/>
            <person name="Singer S.W."/>
        </authorList>
    </citation>
    <scope>NUCLEOTIDE SEQUENCE [LARGE SCALE GENOMIC DNA]</scope>
    <source>
        <strain evidence="2">JTherm</strain>
    </source>
</reference>
<dbReference type="AlphaFoldDB" id="A0A2A6DXN5"/>
<dbReference type="PANTHER" id="PTHR30486:SF6">
    <property type="entry name" value="TYPE IV PILUS RETRACTATION ATPASE PILT"/>
    <property type="match status" value="1"/>
</dbReference>
<evidence type="ECO:0000256" key="1">
    <source>
        <dbReference type="ARBA" id="ARBA00006611"/>
    </source>
</evidence>
<dbReference type="GO" id="GO:0016887">
    <property type="term" value="F:ATP hydrolysis activity"/>
    <property type="evidence" value="ECO:0007669"/>
    <property type="project" value="InterPro"/>
</dbReference>
<proteinExistence type="inferred from homology"/>
<gene>
    <name evidence="2" type="ORF">BLM47_12560</name>
</gene>
<accession>A0A2A6DXN5</accession>
<comment type="similarity">
    <text evidence="1">Belongs to the GSP E family.</text>
</comment>
<evidence type="ECO:0000313" key="2">
    <source>
        <dbReference type="EMBL" id="PDO09452.1"/>
    </source>
</evidence>
<evidence type="ECO:0000313" key="3">
    <source>
        <dbReference type="Proteomes" id="UP000243688"/>
    </source>
</evidence>
<dbReference type="Proteomes" id="UP000243688">
    <property type="component" value="Unassembled WGS sequence"/>
</dbReference>
<comment type="caution">
    <text evidence="2">The sequence shown here is derived from an EMBL/GenBank/DDBJ whole genome shotgun (WGS) entry which is preliminary data.</text>
</comment>
<organism evidence="2 3">
    <name type="scientific">Candidatus Reconcilbacillus cellulovorans</name>
    <dbReference type="NCBI Taxonomy" id="1906605"/>
    <lineage>
        <taxon>Bacteria</taxon>
        <taxon>Bacillati</taxon>
        <taxon>Bacillota</taxon>
        <taxon>Bacilli</taxon>
        <taxon>Bacillales</taxon>
        <taxon>Paenibacillaceae</taxon>
        <taxon>Candidatus Reconcilbacillus</taxon>
    </lineage>
</organism>
<dbReference type="EMBL" id="MOXJ01000039">
    <property type="protein sequence ID" value="PDO09452.1"/>
    <property type="molecule type" value="Genomic_DNA"/>
</dbReference>
<protein>
    <recommendedName>
        <fullName evidence="4">Bacterial type II secretion system protein E domain-containing protein</fullName>
    </recommendedName>
</protein>
<dbReference type="PANTHER" id="PTHR30486">
    <property type="entry name" value="TWITCHING MOTILITY PROTEIN PILT"/>
    <property type="match status" value="1"/>
</dbReference>
<evidence type="ECO:0008006" key="4">
    <source>
        <dbReference type="Google" id="ProtNLM"/>
    </source>
</evidence>
<sequence>MYSLKEKVLYRGSSSQNFYEYIDQMRQRIRKQMEGDEAFLTLAQKALVGDQDAVQTCLKQIERQMREYPFSGQIPEEFRGMDMTAALFHEWIGYSVITPWLLDRRFATSSKMQVVGTSISYAHQGEYRPYPYPFTSIERVEQLQRSLIRHDPRVRLDISHPSAELKINDPLWPGRFIRIAMFVPKRVWDGFNTITFRRQIVEHLTIEEQAGTGLISPEAVPLFKDLVLTSPCFICSGPVESGKSTFAQTLIAEQLKQSEISLGLPIIEQHPESTLPYTEFAKRHRIMPIQAAAEELMDVAVQLLRHDPDFVFMSEMRWAEWNVYNFIGEKGYRNLIGTYHTKDAEDIPYQGAYAVYAQMGGNLKGHLMATLKSCEIVAILEPQRHGKKKLVRLSEIQYDPDAEHQVKAHDLIRWDPERERWLYSAQISDALWQRMIRANKDAAERFRNRLIKLSELYPNPSPYVPSRKCQVVLEGND</sequence>
<dbReference type="Gene3D" id="3.40.50.300">
    <property type="entry name" value="P-loop containing nucleotide triphosphate hydrolases"/>
    <property type="match status" value="1"/>
</dbReference>